<feature type="non-terminal residue" evidence="6">
    <location>
        <position position="121"/>
    </location>
</feature>
<dbReference type="InterPro" id="IPR003599">
    <property type="entry name" value="Ig_sub"/>
</dbReference>
<dbReference type="GO" id="GO:0005886">
    <property type="term" value="C:plasma membrane"/>
    <property type="evidence" value="ECO:0007669"/>
    <property type="project" value="TreeGrafter"/>
</dbReference>
<dbReference type="SMART" id="SM00406">
    <property type="entry name" value="IGv"/>
    <property type="match status" value="1"/>
</dbReference>
<feature type="domain" description="Immunoglobulin V-set" evidence="4">
    <location>
        <begin position="31"/>
        <end position="106"/>
    </location>
</feature>
<evidence type="ECO:0000259" key="4">
    <source>
        <dbReference type="SMART" id="SM00406"/>
    </source>
</evidence>
<reference evidence="6 7" key="1">
    <citation type="submission" date="2019-09" db="EMBL/GenBank/DDBJ databases">
        <title>Bird 10,000 Genomes (B10K) Project - Family phase.</title>
        <authorList>
            <person name="Zhang G."/>
        </authorList>
    </citation>
    <scope>NUCLEOTIDE SEQUENCE [LARGE SCALE GENOMIC DNA]</scope>
    <source>
        <strain evidence="6">B10K-DU-001-55</strain>
        <tissue evidence="6">Muscle</tissue>
    </source>
</reference>
<dbReference type="InterPro" id="IPR013106">
    <property type="entry name" value="Ig_V-set"/>
</dbReference>
<feature type="signal peptide" evidence="3">
    <location>
        <begin position="1"/>
        <end position="16"/>
    </location>
</feature>
<evidence type="ECO:0000313" key="6">
    <source>
        <dbReference type="EMBL" id="NXP48400.1"/>
    </source>
</evidence>
<feature type="chain" id="PRO_5029585285" evidence="3">
    <location>
        <begin position="17"/>
        <end position="121"/>
    </location>
</feature>
<dbReference type="GO" id="GO:0007166">
    <property type="term" value="P:cell surface receptor signaling pathway"/>
    <property type="evidence" value="ECO:0007669"/>
    <property type="project" value="TreeGrafter"/>
</dbReference>
<dbReference type="Gene3D" id="2.60.40.10">
    <property type="entry name" value="Immunoglobulins"/>
    <property type="match status" value="1"/>
</dbReference>
<dbReference type="SUPFAM" id="SSF48726">
    <property type="entry name" value="Immunoglobulin"/>
    <property type="match status" value="1"/>
</dbReference>
<organism evidence="6 7">
    <name type="scientific">Heliornis fulica</name>
    <name type="common">sungrebe</name>
    <dbReference type="NCBI Taxonomy" id="54369"/>
    <lineage>
        <taxon>Eukaryota</taxon>
        <taxon>Metazoa</taxon>
        <taxon>Chordata</taxon>
        <taxon>Craniata</taxon>
        <taxon>Vertebrata</taxon>
        <taxon>Euteleostomi</taxon>
        <taxon>Archelosauria</taxon>
        <taxon>Archosauria</taxon>
        <taxon>Dinosauria</taxon>
        <taxon>Saurischia</taxon>
        <taxon>Theropoda</taxon>
        <taxon>Coelurosauria</taxon>
        <taxon>Aves</taxon>
        <taxon>Neognathae</taxon>
        <taxon>Neoaves</taxon>
        <taxon>Gruiformes</taxon>
        <taxon>Heliornithidae</taxon>
        <taxon>Heliornis</taxon>
    </lineage>
</organism>
<sequence length="121" mass="13773">MWTAWFVAVYFFGARAEITQISSLVVREDTKATLTCSQNNNHNNMYWYMQQPGKGMQLLCYSYGTGEVQAGDIDIGYEAKRLKDTDFNLDILSVKMNHSAVYFCATSLDTTLQSHLLSLHK</sequence>
<comment type="caution">
    <text evidence="6">The sequence shown here is derived from an EMBL/GenBank/DDBJ whole genome shotgun (WGS) entry which is preliminary data.</text>
</comment>
<dbReference type="PANTHER" id="PTHR23268:SF28">
    <property type="entry name" value="T CELL RECEPTOR BETA VARIABLE 19"/>
    <property type="match status" value="1"/>
</dbReference>
<name>A0A7L2AST9_9GRUI</name>
<keyword evidence="7" id="KW-1185">Reference proteome</keyword>
<feature type="non-terminal residue" evidence="6">
    <location>
        <position position="1"/>
    </location>
</feature>
<dbReference type="Pfam" id="PF07686">
    <property type="entry name" value="V-set"/>
    <property type="match status" value="1"/>
</dbReference>
<dbReference type="InterPro" id="IPR013783">
    <property type="entry name" value="Ig-like_fold"/>
</dbReference>
<dbReference type="SMART" id="SM00409">
    <property type="entry name" value="IG"/>
    <property type="match status" value="1"/>
</dbReference>
<dbReference type="InterPro" id="IPR050413">
    <property type="entry name" value="TCR_beta_variable"/>
</dbReference>
<protein>
    <submittedName>
        <fullName evidence="6">TVB4 protein</fullName>
    </submittedName>
</protein>
<keyword evidence="1 3" id="KW-0732">Signal</keyword>
<dbReference type="Proteomes" id="UP000590868">
    <property type="component" value="Unassembled WGS sequence"/>
</dbReference>
<evidence type="ECO:0000256" key="1">
    <source>
        <dbReference type="ARBA" id="ARBA00022729"/>
    </source>
</evidence>
<dbReference type="EMBL" id="VXBZ01005088">
    <property type="protein sequence ID" value="NXP48400.1"/>
    <property type="molecule type" value="Genomic_DNA"/>
</dbReference>
<dbReference type="OrthoDB" id="9803478at2759"/>
<dbReference type="GO" id="GO:0002376">
    <property type="term" value="P:immune system process"/>
    <property type="evidence" value="ECO:0007669"/>
    <property type="project" value="UniProtKB-KW"/>
</dbReference>
<proteinExistence type="predicted"/>
<dbReference type="PANTHER" id="PTHR23268">
    <property type="entry name" value="T-CELL RECEPTOR BETA CHAIN"/>
    <property type="match status" value="1"/>
</dbReference>
<evidence type="ECO:0000256" key="2">
    <source>
        <dbReference type="ARBA" id="ARBA00022859"/>
    </source>
</evidence>
<evidence type="ECO:0000313" key="7">
    <source>
        <dbReference type="Proteomes" id="UP000590868"/>
    </source>
</evidence>
<evidence type="ECO:0000259" key="5">
    <source>
        <dbReference type="SMART" id="SM00409"/>
    </source>
</evidence>
<evidence type="ECO:0000256" key="3">
    <source>
        <dbReference type="SAM" id="SignalP"/>
    </source>
</evidence>
<feature type="domain" description="Immunoglobulin" evidence="5">
    <location>
        <begin position="21"/>
        <end position="120"/>
    </location>
</feature>
<keyword evidence="2" id="KW-0391">Immunity</keyword>
<accession>A0A7L2AST9</accession>
<dbReference type="AlphaFoldDB" id="A0A7L2AST9"/>
<dbReference type="InterPro" id="IPR036179">
    <property type="entry name" value="Ig-like_dom_sf"/>
</dbReference>
<gene>
    <name evidence="6" type="primary">Tvb4</name>
    <name evidence="6" type="ORF">HELFUL_R02306</name>
</gene>